<evidence type="ECO:0000313" key="6">
    <source>
        <dbReference type="EMBL" id="TFJ93576.1"/>
    </source>
</evidence>
<dbReference type="AlphaFoldDB" id="A0A4Y9ACR6"/>
<gene>
    <name evidence="6" type="ORF">E4U82_06350</name>
</gene>
<evidence type="ECO:0000256" key="4">
    <source>
        <dbReference type="PIRNR" id="PIRNR005690"/>
    </source>
</evidence>
<evidence type="ECO:0000256" key="3">
    <source>
        <dbReference type="ARBA" id="ARBA00023136"/>
    </source>
</evidence>
<reference evidence="6 7" key="1">
    <citation type="submission" date="2019-03" db="EMBL/GenBank/DDBJ databases">
        <title>Genome sequence of Lentibacillus salicampi ATCC BAA-719.</title>
        <authorList>
            <person name="Maclea K.S."/>
            <person name="Simoes Junior M."/>
        </authorList>
    </citation>
    <scope>NUCLEOTIDE SEQUENCE [LARGE SCALE GENOMIC DNA]</scope>
    <source>
        <strain evidence="6 7">ATCC BAA-719</strain>
    </source>
</reference>
<accession>A0A4Y9ACR6</accession>
<feature type="transmembrane region" description="Helical" evidence="5">
    <location>
        <begin position="316"/>
        <end position="338"/>
    </location>
</feature>
<proteinExistence type="inferred from homology"/>
<dbReference type="InterPro" id="IPR050768">
    <property type="entry name" value="UPF0353/GerABKA_families"/>
</dbReference>
<comment type="similarity">
    <text evidence="2 4">Belongs to the GerABKA family.</text>
</comment>
<feature type="transmembrane region" description="Helical" evidence="5">
    <location>
        <begin position="388"/>
        <end position="405"/>
    </location>
</feature>
<feature type="transmembrane region" description="Helical" evidence="5">
    <location>
        <begin position="358"/>
        <end position="376"/>
    </location>
</feature>
<feature type="transmembrane region" description="Helical" evidence="5">
    <location>
        <begin position="443"/>
        <end position="468"/>
    </location>
</feature>
<evidence type="ECO:0000256" key="1">
    <source>
        <dbReference type="ARBA" id="ARBA00004141"/>
    </source>
</evidence>
<keyword evidence="5" id="KW-1133">Transmembrane helix</keyword>
<keyword evidence="5" id="KW-0812">Transmembrane</keyword>
<name>A0A4Y9ACR6_9BACI</name>
<dbReference type="PANTHER" id="PTHR22550">
    <property type="entry name" value="SPORE GERMINATION PROTEIN"/>
    <property type="match status" value="1"/>
</dbReference>
<keyword evidence="3 4" id="KW-0472">Membrane</keyword>
<protein>
    <submittedName>
        <fullName evidence="6">Spore germination protein</fullName>
    </submittedName>
</protein>
<organism evidence="6 7">
    <name type="scientific">Lentibacillus salicampi</name>
    <dbReference type="NCBI Taxonomy" id="175306"/>
    <lineage>
        <taxon>Bacteria</taxon>
        <taxon>Bacillati</taxon>
        <taxon>Bacillota</taxon>
        <taxon>Bacilli</taxon>
        <taxon>Bacillales</taxon>
        <taxon>Bacillaceae</taxon>
        <taxon>Lentibacillus</taxon>
    </lineage>
</organism>
<sequence>MKNYFLKEVWRMNNSLPTNQDLGQSNSDIPSMSLSSSLNENLDVLKKTFDGCDDIVFNEVSFVDKSVCLVYIAELISNQTIFEIEKGLASSLESYTQNGPQPSFTSLVYRCFPFRRDKDSKNIRGVIKRIMAGKVALLVDDTDDALLFDTNNPSEVNVPESDTERTVRGPNKGFVETIDTNLRFIRQKIQTPSLKVNYLTLGEQSNTKVSVVFMEGIADKEIVAEVHRRLSRIDIDGVLDSHYIESMIKDSPWSPFPTLFSTERADRVCGGLLDGKVAILTDGSPSALTAPTMFVEFLHSSEDYYDSSLVASIIRWVRFLGLFVTLILPAFFVGITTFHQDLLQTPFLMRIAASREALPYPVMVEGFFMLLTYELLREAGLRMPKKLGGAIVTILGLVLIGQSAVQAGLVGSMMAIVVSVTALTSFILPNYEFHQVIRFGTIPFLLLAGVFGFMGILVALMFVLAHLISLRSFGVPYFSPVSPGRKEGWKDVFIRAPWWAMDTRAPGLGVDNIDRVGAKNRVHTPAEEKVDQDGKK</sequence>
<dbReference type="InterPro" id="IPR004995">
    <property type="entry name" value="Spore_Ger"/>
</dbReference>
<evidence type="ECO:0000256" key="2">
    <source>
        <dbReference type="ARBA" id="ARBA00005278"/>
    </source>
</evidence>
<dbReference type="Pfam" id="PF03323">
    <property type="entry name" value="GerA"/>
    <property type="match status" value="1"/>
</dbReference>
<evidence type="ECO:0000256" key="5">
    <source>
        <dbReference type="SAM" id="Phobius"/>
    </source>
</evidence>
<comment type="caution">
    <text evidence="6">The sequence shown here is derived from an EMBL/GenBank/DDBJ whole genome shotgun (WGS) entry which is preliminary data.</text>
</comment>
<dbReference type="GO" id="GO:0005886">
    <property type="term" value="C:plasma membrane"/>
    <property type="evidence" value="ECO:0007669"/>
    <property type="project" value="UniProtKB-SubCell"/>
</dbReference>
<evidence type="ECO:0000313" key="7">
    <source>
        <dbReference type="Proteomes" id="UP000298484"/>
    </source>
</evidence>
<comment type="subcellular location">
    <subcellularLocation>
        <location evidence="4">Cell membrane</location>
    </subcellularLocation>
    <subcellularLocation>
        <location evidence="1">Membrane</location>
        <topology evidence="1">Multi-pass membrane protein</topology>
    </subcellularLocation>
</comment>
<dbReference type="Proteomes" id="UP000298484">
    <property type="component" value="Unassembled WGS sequence"/>
</dbReference>
<feature type="transmembrane region" description="Helical" evidence="5">
    <location>
        <begin position="411"/>
        <end position="431"/>
    </location>
</feature>
<dbReference type="PIRSF" id="PIRSF005690">
    <property type="entry name" value="GerBA"/>
    <property type="match status" value="1"/>
</dbReference>
<dbReference type="PANTHER" id="PTHR22550:SF5">
    <property type="entry name" value="LEUCINE ZIPPER PROTEIN 4"/>
    <property type="match status" value="1"/>
</dbReference>
<dbReference type="GO" id="GO:0009847">
    <property type="term" value="P:spore germination"/>
    <property type="evidence" value="ECO:0007669"/>
    <property type="project" value="UniProtKB-UniRule"/>
</dbReference>
<dbReference type="OrthoDB" id="9772630at2"/>
<dbReference type="EMBL" id="SRHY01000005">
    <property type="protein sequence ID" value="TFJ93576.1"/>
    <property type="molecule type" value="Genomic_DNA"/>
</dbReference>
<keyword evidence="7" id="KW-1185">Reference proteome</keyword>